<dbReference type="InterPro" id="IPR036291">
    <property type="entry name" value="NAD(P)-bd_dom_sf"/>
</dbReference>
<proteinExistence type="inferred from homology"/>
<protein>
    <submittedName>
        <fullName evidence="4">Putative NmrA-like family domain-containing protein 1</fullName>
    </submittedName>
</protein>
<evidence type="ECO:0000256" key="2">
    <source>
        <dbReference type="ARBA" id="ARBA00022857"/>
    </source>
</evidence>
<dbReference type="InterPro" id="IPR051164">
    <property type="entry name" value="NmrA-like_oxidored"/>
</dbReference>
<evidence type="ECO:0000256" key="1">
    <source>
        <dbReference type="ARBA" id="ARBA00006328"/>
    </source>
</evidence>
<evidence type="ECO:0000259" key="3">
    <source>
        <dbReference type="Pfam" id="PF05368"/>
    </source>
</evidence>
<reference evidence="4 5" key="1">
    <citation type="journal article" date="2012" name="Eukaryot. Cell">
        <title>Genome sequence of the fungus Glarea lozoyensis: the first genome sequence of a species from the Helotiaceae family.</title>
        <authorList>
            <person name="Youssar L."/>
            <person name="Gruening B.A."/>
            <person name="Erxleben A."/>
            <person name="Guenther S."/>
            <person name="Huettel W."/>
        </authorList>
    </citation>
    <scope>NUCLEOTIDE SEQUENCE [LARGE SCALE GENOMIC DNA]</scope>
    <source>
        <strain evidence="5">ATCC 74030 / MF5533</strain>
    </source>
</reference>
<dbReference type="HOGENOM" id="CLU_007383_8_6_1"/>
<dbReference type="GO" id="GO:0005634">
    <property type="term" value="C:nucleus"/>
    <property type="evidence" value="ECO:0007669"/>
    <property type="project" value="TreeGrafter"/>
</dbReference>
<dbReference type="Proteomes" id="UP000005446">
    <property type="component" value="Unassembled WGS sequence"/>
</dbReference>
<dbReference type="PANTHER" id="PTHR42748:SF28">
    <property type="entry name" value="NMRA-LIKE DOMAIN-CONTAINING PROTEIN"/>
    <property type="match status" value="1"/>
</dbReference>
<dbReference type="Pfam" id="PF05368">
    <property type="entry name" value="NmrA"/>
    <property type="match status" value="1"/>
</dbReference>
<accession>H0EFT8</accession>
<dbReference type="CDD" id="cd05251">
    <property type="entry name" value="NmrA_like_SDR_a"/>
    <property type="match status" value="1"/>
</dbReference>
<comment type="caution">
    <text evidence="4">The sequence shown here is derived from an EMBL/GenBank/DDBJ whole genome shotgun (WGS) entry which is preliminary data.</text>
</comment>
<dbReference type="PANTHER" id="PTHR42748">
    <property type="entry name" value="NITROGEN METABOLITE REPRESSION PROTEIN NMRA FAMILY MEMBER"/>
    <property type="match status" value="1"/>
</dbReference>
<comment type="similarity">
    <text evidence="1">Belongs to the NmrA-type oxidoreductase family.</text>
</comment>
<feature type="domain" description="NmrA-like" evidence="3">
    <location>
        <begin position="3"/>
        <end position="276"/>
    </location>
</feature>
<keyword evidence="2" id="KW-0521">NADP</keyword>
<dbReference type="OrthoDB" id="300709at2759"/>
<name>H0EFT8_GLAL7</name>
<gene>
    <name evidence="4" type="ORF">M7I_1346</name>
</gene>
<dbReference type="InParanoid" id="H0EFT8"/>
<dbReference type="AlphaFoldDB" id="H0EFT8"/>
<sequence length="316" mass="34423">MSAKTIAVIGATGGQGGSVVNTFLDAGFAVRAITRNTASPKAVALKERGVEVVTADLNDLDSLTKAFDGVHIIFAVTDFFEPFIAGGPDHAMKIESAQGINLAKAAAATSTLEHYIWSTLPNALEISGGKYLIPHFEGKNKVDKFIKSDEKLLKKTTFLWVTWFASNALFPPFKPTLHATSGKYVLFQPAIAETPVLTIGDQTKNVGPYALAIVQKPEFTLPGKFAIANSESQTIGSLLDIWAKVTGKETEYVKVGLEQFDRFFPGWGREMGIMMEYWENYPGMQAWSGEDLVTARELGLEGQGRAEDALRELELL</sequence>
<keyword evidence="5" id="KW-1185">Reference proteome</keyword>
<dbReference type="Gene3D" id="3.90.25.10">
    <property type="entry name" value="UDP-galactose 4-epimerase, domain 1"/>
    <property type="match status" value="1"/>
</dbReference>
<organism evidence="4 5">
    <name type="scientific">Glarea lozoyensis (strain ATCC 74030 / MF5533)</name>
    <dbReference type="NCBI Taxonomy" id="1104152"/>
    <lineage>
        <taxon>Eukaryota</taxon>
        <taxon>Fungi</taxon>
        <taxon>Dikarya</taxon>
        <taxon>Ascomycota</taxon>
        <taxon>Pezizomycotina</taxon>
        <taxon>Leotiomycetes</taxon>
        <taxon>Helotiales</taxon>
        <taxon>Helotiaceae</taxon>
        <taxon>Glarea</taxon>
    </lineage>
</organism>
<dbReference type="SUPFAM" id="SSF51735">
    <property type="entry name" value="NAD(P)-binding Rossmann-fold domains"/>
    <property type="match status" value="1"/>
</dbReference>
<dbReference type="EMBL" id="AGUE01000021">
    <property type="protein sequence ID" value="EHL02552.1"/>
    <property type="molecule type" value="Genomic_DNA"/>
</dbReference>
<evidence type="ECO:0000313" key="5">
    <source>
        <dbReference type="Proteomes" id="UP000005446"/>
    </source>
</evidence>
<evidence type="ECO:0000313" key="4">
    <source>
        <dbReference type="EMBL" id="EHL02552.1"/>
    </source>
</evidence>
<dbReference type="Gene3D" id="3.40.50.720">
    <property type="entry name" value="NAD(P)-binding Rossmann-like Domain"/>
    <property type="match status" value="1"/>
</dbReference>
<dbReference type="InterPro" id="IPR008030">
    <property type="entry name" value="NmrA-like"/>
</dbReference>